<feature type="domain" description="Organic solvent tolerance-like N-terminal" evidence="4">
    <location>
        <begin position="685"/>
        <end position="803"/>
    </location>
</feature>
<evidence type="ECO:0000256" key="2">
    <source>
        <dbReference type="SAM" id="MobiDB-lite"/>
    </source>
</evidence>
<accession>A0A916VZA7</accession>
<feature type="compositionally biased region" description="Polar residues" evidence="2">
    <location>
        <begin position="827"/>
        <end position="836"/>
    </location>
</feature>
<dbReference type="GO" id="GO:0030288">
    <property type="term" value="C:outer membrane-bounded periplasmic space"/>
    <property type="evidence" value="ECO:0007669"/>
    <property type="project" value="TreeGrafter"/>
</dbReference>
<evidence type="ECO:0000259" key="4">
    <source>
        <dbReference type="Pfam" id="PF03968"/>
    </source>
</evidence>
<gene>
    <name evidence="5" type="ORF">GCM10011507_03000</name>
</gene>
<proteinExistence type="predicted"/>
<dbReference type="GO" id="GO:0015920">
    <property type="term" value="P:lipopolysaccharide transport"/>
    <property type="evidence" value="ECO:0007669"/>
    <property type="project" value="TreeGrafter"/>
</dbReference>
<reference evidence="5" key="2">
    <citation type="submission" date="2020-09" db="EMBL/GenBank/DDBJ databases">
        <authorList>
            <person name="Sun Q."/>
            <person name="Zhou Y."/>
        </authorList>
    </citation>
    <scope>NUCLEOTIDE SEQUENCE</scope>
    <source>
        <strain evidence="5">CGMCC 1.15447</strain>
    </source>
</reference>
<feature type="domain" description="Organic solvent tolerance-like N-terminal" evidence="4">
    <location>
        <begin position="529"/>
        <end position="644"/>
    </location>
</feature>
<reference evidence="5" key="1">
    <citation type="journal article" date="2014" name="Int. J. Syst. Evol. Microbiol.">
        <title>Complete genome sequence of Corynebacterium casei LMG S-19264T (=DSM 44701T), isolated from a smear-ripened cheese.</title>
        <authorList>
            <consortium name="US DOE Joint Genome Institute (JGI-PGF)"/>
            <person name="Walter F."/>
            <person name="Albersmeier A."/>
            <person name="Kalinowski J."/>
            <person name="Ruckert C."/>
        </authorList>
    </citation>
    <scope>NUCLEOTIDE SEQUENCE</scope>
    <source>
        <strain evidence="5">CGMCC 1.15447</strain>
    </source>
</reference>
<dbReference type="GO" id="GO:0009279">
    <property type="term" value="C:cell outer membrane"/>
    <property type="evidence" value="ECO:0007669"/>
    <property type="project" value="TreeGrafter"/>
</dbReference>
<evidence type="ECO:0000313" key="6">
    <source>
        <dbReference type="Proteomes" id="UP000648801"/>
    </source>
</evidence>
<dbReference type="GO" id="GO:0017089">
    <property type="term" value="F:glycolipid transfer activity"/>
    <property type="evidence" value="ECO:0007669"/>
    <property type="project" value="TreeGrafter"/>
</dbReference>
<evidence type="ECO:0000256" key="3">
    <source>
        <dbReference type="SAM" id="Phobius"/>
    </source>
</evidence>
<evidence type="ECO:0000256" key="1">
    <source>
        <dbReference type="ARBA" id="ARBA00022729"/>
    </source>
</evidence>
<dbReference type="PANTHER" id="PTHR36504:SF1">
    <property type="entry name" value="LIPOPOLYSACCHARIDE EXPORT SYSTEM PROTEIN LPTA"/>
    <property type="match status" value="1"/>
</dbReference>
<dbReference type="Proteomes" id="UP000648801">
    <property type="component" value="Unassembled WGS sequence"/>
</dbReference>
<dbReference type="AlphaFoldDB" id="A0A916VZA7"/>
<name>A0A916VZA7_9BACT</name>
<keyword evidence="3" id="KW-1133">Transmembrane helix</keyword>
<dbReference type="Gene3D" id="2.60.450.10">
    <property type="entry name" value="Lipopolysaccharide (LPS) transport protein A like domain"/>
    <property type="match status" value="2"/>
</dbReference>
<sequence length="836" mass="87585">MAVSVSVERLRRWLLAGAVLLVAVIAAFLGYAHYRAHRFLTALPEKLGADIRQETNGFTYSQSEGGRTIYTLHASKAIQHKDGHYTLHDVGIVLYGRKGDRADRIYGSEFDYDQKNGVVRAMGEVHLDLQAPAAKDAKAKMDYAAGKDLAANDEIDSAHLIHVTTSGLVYMQKLGVAATDQPIEFEAGGMKGHAVGADYTSDSGVLILHSAVSVAGIERGRPAVLTAAHAELDRENQQVTLAGARYVTTDKTGVAQSAQAEHAIVHLRSDGTAQNVDANGAVTLKSVDGMVVAPRGKVTLNADNDPQLAVMTGGVTLGADGPLRKAQGRASEARLVFDRNGRPEQMLMTGAVSLHEQLRSSEAQIAWSERQLNAGEVKFALKTSPAGKTLVQDASATGSAALAMTNPAVKVVHAGKKSTGANATVSSALAGDALTARFTEVNGVQHLAEVRGDGHTSLRRVNAAGTVNTSSADSLVAIFKPVAAAEKPSAKGGFGTDEIASAVEQGHVVLTQTLTKAGTANAPEEERATAEQVSYDGGLERTTLTGNVQVDDAESTLWADRVVADQETGDATADGSVKVSYLAPKNAKGSASSEDPVHVLASHADLKHDSDVAMFYGAAGQRARLWQGASQVEAAVIQFDRKQKRMEAHGAGQGAPMAVRAVLTSSAKPSDKAKAGRPVKANVFEIRSRELVYSDEKHEADFAGGTEVTSADGRMRGQQAVVYLKQAGKTAPGAKGNVQSGFIGGSVERMVATGGIVVDQPGRRATGQQVVYTASDGMFRLTGTPSAPPEVIDDQRGTVTGTLLEFHAGDESVVVSNGGNGSAGRVRTQTQVKKLK</sequence>
<dbReference type="InterPro" id="IPR052037">
    <property type="entry name" value="LPS_export_LptA"/>
</dbReference>
<keyword evidence="1" id="KW-0732">Signal</keyword>
<keyword evidence="3" id="KW-0472">Membrane</keyword>
<organism evidence="5 6">
    <name type="scientific">Edaphobacter acidisoli</name>
    <dbReference type="NCBI Taxonomy" id="2040573"/>
    <lineage>
        <taxon>Bacteria</taxon>
        <taxon>Pseudomonadati</taxon>
        <taxon>Acidobacteriota</taxon>
        <taxon>Terriglobia</taxon>
        <taxon>Terriglobales</taxon>
        <taxon>Acidobacteriaceae</taxon>
        <taxon>Edaphobacter</taxon>
    </lineage>
</organism>
<dbReference type="RefSeq" id="WP_188757587.1">
    <property type="nucleotide sequence ID" value="NZ_BMJB01000001.1"/>
</dbReference>
<dbReference type="InterPro" id="IPR005653">
    <property type="entry name" value="OstA-like_N"/>
</dbReference>
<keyword evidence="6" id="KW-1185">Reference proteome</keyword>
<dbReference type="Pfam" id="PF03968">
    <property type="entry name" value="LptD_N"/>
    <property type="match status" value="2"/>
</dbReference>
<feature type="region of interest" description="Disordered" evidence="2">
    <location>
        <begin position="516"/>
        <end position="535"/>
    </location>
</feature>
<protein>
    <recommendedName>
        <fullName evidence="4">Organic solvent tolerance-like N-terminal domain-containing protein</fullName>
    </recommendedName>
</protein>
<keyword evidence="3" id="KW-0812">Transmembrane</keyword>
<dbReference type="EMBL" id="BMJB01000001">
    <property type="protein sequence ID" value="GGA55126.1"/>
    <property type="molecule type" value="Genomic_DNA"/>
</dbReference>
<feature type="transmembrane region" description="Helical" evidence="3">
    <location>
        <begin position="12"/>
        <end position="34"/>
    </location>
</feature>
<feature type="region of interest" description="Disordered" evidence="2">
    <location>
        <begin position="815"/>
        <end position="836"/>
    </location>
</feature>
<evidence type="ECO:0000313" key="5">
    <source>
        <dbReference type="EMBL" id="GGA55126.1"/>
    </source>
</evidence>
<comment type="caution">
    <text evidence="5">The sequence shown here is derived from an EMBL/GenBank/DDBJ whole genome shotgun (WGS) entry which is preliminary data.</text>
</comment>
<dbReference type="PANTHER" id="PTHR36504">
    <property type="entry name" value="LIPOPOLYSACCHARIDE EXPORT SYSTEM PROTEIN LPTA"/>
    <property type="match status" value="1"/>
</dbReference>